<dbReference type="GO" id="GO:0010181">
    <property type="term" value="F:FMN binding"/>
    <property type="evidence" value="ECO:0007669"/>
    <property type="project" value="InterPro"/>
</dbReference>
<dbReference type="Pfam" id="PF00724">
    <property type="entry name" value="Oxidored_FMN"/>
    <property type="match status" value="1"/>
</dbReference>
<keyword evidence="1" id="KW-0285">Flavoprotein</keyword>
<name>A0A0N0E6S7_9HYPH</name>
<dbReference type="InterPro" id="IPR051799">
    <property type="entry name" value="NADH_flavin_oxidoreductase"/>
</dbReference>
<dbReference type="PANTHER" id="PTHR43656">
    <property type="entry name" value="BINDING OXIDOREDUCTASE, PUTATIVE (AFU_ORTHOLOGUE AFUA_2G08260)-RELATED"/>
    <property type="match status" value="1"/>
</dbReference>
<dbReference type="InterPro" id="IPR001155">
    <property type="entry name" value="OxRdtase_FMN_N"/>
</dbReference>
<dbReference type="Proteomes" id="UP000038011">
    <property type="component" value="Unassembled WGS sequence"/>
</dbReference>
<organism evidence="4 5">
    <name type="scientific">Ahrensia marina</name>
    <dbReference type="NCBI Taxonomy" id="1514904"/>
    <lineage>
        <taxon>Bacteria</taxon>
        <taxon>Pseudomonadati</taxon>
        <taxon>Pseudomonadota</taxon>
        <taxon>Alphaproteobacteria</taxon>
        <taxon>Hyphomicrobiales</taxon>
        <taxon>Ahrensiaceae</taxon>
        <taxon>Ahrensia</taxon>
    </lineage>
</organism>
<dbReference type="PANTHER" id="PTHR43656:SF2">
    <property type="entry name" value="BINDING OXIDOREDUCTASE, PUTATIVE (AFU_ORTHOLOGUE AFUA_2G08260)-RELATED"/>
    <property type="match status" value="1"/>
</dbReference>
<dbReference type="CDD" id="cd02803">
    <property type="entry name" value="OYE_like_FMN_family"/>
    <property type="match status" value="1"/>
</dbReference>
<dbReference type="Gene3D" id="3.20.20.70">
    <property type="entry name" value="Aldolase class I"/>
    <property type="match status" value="1"/>
</dbReference>
<feature type="domain" description="NADH:flavin oxidoreductase/NADH oxidase N-terminal" evidence="3">
    <location>
        <begin position="14"/>
        <end position="342"/>
    </location>
</feature>
<comment type="caution">
    <text evidence="4">The sequence shown here is derived from an EMBL/GenBank/DDBJ whole genome shotgun (WGS) entry which is preliminary data.</text>
</comment>
<dbReference type="STRING" id="1514904.SU32_14055"/>
<dbReference type="RefSeq" id="WP_082376764.1">
    <property type="nucleotide sequence ID" value="NZ_JXMU01000023.1"/>
</dbReference>
<dbReference type="EMBL" id="JXMU01000023">
    <property type="protein sequence ID" value="KPB00375.1"/>
    <property type="molecule type" value="Genomic_DNA"/>
</dbReference>
<evidence type="ECO:0000313" key="5">
    <source>
        <dbReference type="Proteomes" id="UP000038011"/>
    </source>
</evidence>
<accession>A0A0N0E6S7</accession>
<reference evidence="4 5" key="1">
    <citation type="submission" date="2015-01" db="EMBL/GenBank/DDBJ databases">
        <title>Ahrensia donghaiensis sp. nov., a novel dimethylsulphoniopropionate-cleavage bacterium isolated from seawater and emended descriptions of the genus Ahrensia and Ahrensia kielensis.</title>
        <authorList>
            <person name="Liu J."/>
        </authorList>
    </citation>
    <scope>NUCLEOTIDE SEQUENCE [LARGE SCALE GENOMIC DNA]</scope>
    <source>
        <strain evidence="4 5">LZD062</strain>
    </source>
</reference>
<dbReference type="InterPro" id="IPR013785">
    <property type="entry name" value="Aldolase_TIM"/>
</dbReference>
<dbReference type="AlphaFoldDB" id="A0A0N0E6S7"/>
<keyword evidence="2" id="KW-0560">Oxidoreductase</keyword>
<protein>
    <submittedName>
        <fullName evidence="4">Oxidoreductase</fullName>
    </submittedName>
</protein>
<dbReference type="OrthoDB" id="9784632at2"/>
<dbReference type="SUPFAM" id="SSF51395">
    <property type="entry name" value="FMN-linked oxidoreductases"/>
    <property type="match status" value="1"/>
</dbReference>
<evidence type="ECO:0000313" key="4">
    <source>
        <dbReference type="EMBL" id="KPB00375.1"/>
    </source>
</evidence>
<keyword evidence="5" id="KW-1185">Reference proteome</keyword>
<proteinExistence type="predicted"/>
<sequence>MSQTHPVLTKSAIRKLDIGNRLVLAPMSRASAQDDGVPTKNMANYYSEFAKGGYGLLIAEGAFTDNKFSQSYSNQPGMVTDEHQSGWREVTEKVKAHDGRIILQLIHAGALSQHVDRPHAPSAVRPQGNMLQGYGHKQGEYPIPEILSLQDVEEIKRGFLQASLRAQEAGFDGVEIHCANGYLLDQFLTDDTNKRDDQYGGSLENRIRLTCEIIRDARQNAPDDFIVGVRLSQAKANNSDYFWPNGIADAEIIFGSVANAGADYIHLASEKNGYAYHSYTKDNRNLTEYARELTGLPVIANGGMQDIELANSIIADSKADFVSIGKTAMINPDLPKKVASNNAVQDFTFDMFKFGVSIEAQQKWQVEAKN</sequence>
<evidence type="ECO:0000256" key="2">
    <source>
        <dbReference type="ARBA" id="ARBA00023002"/>
    </source>
</evidence>
<dbReference type="GO" id="GO:0016491">
    <property type="term" value="F:oxidoreductase activity"/>
    <property type="evidence" value="ECO:0007669"/>
    <property type="project" value="UniProtKB-KW"/>
</dbReference>
<evidence type="ECO:0000256" key="1">
    <source>
        <dbReference type="ARBA" id="ARBA00022630"/>
    </source>
</evidence>
<gene>
    <name evidence="4" type="ORF">SU32_14055</name>
</gene>
<evidence type="ECO:0000259" key="3">
    <source>
        <dbReference type="Pfam" id="PF00724"/>
    </source>
</evidence>
<dbReference type="PATRIC" id="fig|1514904.3.peg.1948"/>